<dbReference type="GO" id="GO:0006865">
    <property type="term" value="P:amino acid transport"/>
    <property type="evidence" value="ECO:0007669"/>
    <property type="project" value="UniProtKB-KW"/>
</dbReference>
<keyword evidence="3" id="KW-0813">Transport</keyword>
<keyword evidence="2 6" id="KW-0812">Transmembrane</keyword>
<evidence type="ECO:0000313" key="9">
    <source>
        <dbReference type="Proteomes" id="UP001632038"/>
    </source>
</evidence>
<feature type="domain" description="Amino acid transporter transmembrane" evidence="7">
    <location>
        <begin position="36"/>
        <end position="201"/>
    </location>
</feature>
<dbReference type="PANTHER" id="PTHR22950">
    <property type="entry name" value="AMINO ACID TRANSPORTER"/>
    <property type="match status" value="1"/>
</dbReference>
<dbReference type="PANTHER" id="PTHR22950:SF705">
    <property type="entry name" value="AMINO ACID TRANSPORTER AVT1I-LIKE"/>
    <property type="match status" value="1"/>
</dbReference>
<evidence type="ECO:0000256" key="1">
    <source>
        <dbReference type="ARBA" id="ARBA00004141"/>
    </source>
</evidence>
<organism evidence="8 9">
    <name type="scientific">Castilleja foliolosa</name>
    <dbReference type="NCBI Taxonomy" id="1961234"/>
    <lineage>
        <taxon>Eukaryota</taxon>
        <taxon>Viridiplantae</taxon>
        <taxon>Streptophyta</taxon>
        <taxon>Embryophyta</taxon>
        <taxon>Tracheophyta</taxon>
        <taxon>Spermatophyta</taxon>
        <taxon>Magnoliopsida</taxon>
        <taxon>eudicotyledons</taxon>
        <taxon>Gunneridae</taxon>
        <taxon>Pentapetalae</taxon>
        <taxon>asterids</taxon>
        <taxon>lamiids</taxon>
        <taxon>Lamiales</taxon>
        <taxon>Orobanchaceae</taxon>
        <taxon>Pedicularideae</taxon>
        <taxon>Castillejinae</taxon>
        <taxon>Castilleja</taxon>
    </lineage>
</organism>
<keyword evidence="9" id="KW-1185">Reference proteome</keyword>
<name>A0ABD3BYR4_9LAMI</name>
<evidence type="ECO:0000256" key="2">
    <source>
        <dbReference type="ARBA" id="ARBA00022692"/>
    </source>
</evidence>
<dbReference type="EMBL" id="JAVIJP010000060">
    <property type="protein sequence ID" value="KAL3622417.1"/>
    <property type="molecule type" value="Genomic_DNA"/>
</dbReference>
<dbReference type="GO" id="GO:0031090">
    <property type="term" value="C:organelle membrane"/>
    <property type="evidence" value="ECO:0007669"/>
    <property type="project" value="UniProtKB-ARBA"/>
</dbReference>
<keyword evidence="5 6" id="KW-0472">Membrane</keyword>
<comment type="subcellular location">
    <subcellularLocation>
        <location evidence="1">Membrane</location>
        <topology evidence="1">Multi-pass membrane protein</topology>
    </subcellularLocation>
</comment>
<evidence type="ECO:0000259" key="7">
    <source>
        <dbReference type="Pfam" id="PF01490"/>
    </source>
</evidence>
<accession>A0ABD3BYR4</accession>
<dbReference type="Pfam" id="PF01490">
    <property type="entry name" value="Aa_trans"/>
    <property type="match status" value="1"/>
</dbReference>
<feature type="transmembrane region" description="Helical" evidence="6">
    <location>
        <begin position="134"/>
        <end position="155"/>
    </location>
</feature>
<gene>
    <name evidence="8" type="ORF">CASFOL_033828</name>
</gene>
<evidence type="ECO:0000256" key="6">
    <source>
        <dbReference type="SAM" id="Phobius"/>
    </source>
</evidence>
<dbReference type="InterPro" id="IPR013057">
    <property type="entry name" value="AA_transpt_TM"/>
</dbReference>
<evidence type="ECO:0000256" key="3">
    <source>
        <dbReference type="ARBA" id="ARBA00022970"/>
    </source>
</evidence>
<keyword evidence="3" id="KW-0029">Amino-acid transport</keyword>
<dbReference type="Proteomes" id="UP001632038">
    <property type="component" value="Unassembled WGS sequence"/>
</dbReference>
<evidence type="ECO:0000256" key="5">
    <source>
        <dbReference type="ARBA" id="ARBA00023136"/>
    </source>
</evidence>
<comment type="caution">
    <text evidence="8">The sequence shown here is derived from an EMBL/GenBank/DDBJ whole genome shotgun (WGS) entry which is preliminary data.</text>
</comment>
<sequence length="223" mass="24996">MRRQDDLEMENYAQTITNNNLDSNGTTSFLKTVFNGLNALSGFLIIEGDNLHKLFPELKYEIVGLVLGGRRSFIFIATLVVLPTVWLDDMSSLSYISASGIIAFFILIGSVLWGGAFDGIGFHEKGKLFDYKGILTAISLYMFCYCSHPVFPTLYTSMKNKKNFSKVLITCFVISTISYASMALLGYFMFGSKVQSEIYNTKSSDTFNKFESDDLYNPSFSVN</sequence>
<evidence type="ECO:0000256" key="4">
    <source>
        <dbReference type="ARBA" id="ARBA00022989"/>
    </source>
</evidence>
<protein>
    <recommendedName>
        <fullName evidence="7">Amino acid transporter transmembrane domain-containing protein</fullName>
    </recommendedName>
</protein>
<keyword evidence="4 6" id="KW-1133">Transmembrane helix</keyword>
<feature type="transmembrane region" description="Helical" evidence="6">
    <location>
        <begin position="93"/>
        <end position="113"/>
    </location>
</feature>
<evidence type="ECO:0000313" key="8">
    <source>
        <dbReference type="EMBL" id="KAL3622417.1"/>
    </source>
</evidence>
<dbReference type="AlphaFoldDB" id="A0ABD3BYR4"/>
<proteinExistence type="predicted"/>
<feature type="transmembrane region" description="Helical" evidence="6">
    <location>
        <begin position="167"/>
        <end position="190"/>
    </location>
</feature>
<reference evidence="9" key="1">
    <citation type="journal article" date="2024" name="IScience">
        <title>Strigolactones Initiate the Formation of Haustorium-like Structures in Castilleja.</title>
        <authorList>
            <person name="Buerger M."/>
            <person name="Peterson D."/>
            <person name="Chory J."/>
        </authorList>
    </citation>
    <scope>NUCLEOTIDE SEQUENCE [LARGE SCALE GENOMIC DNA]</scope>
</reference>